<dbReference type="AlphaFoldDB" id="A0A6G1J207"/>
<dbReference type="OrthoDB" id="5296964at2759"/>
<keyword evidence="2" id="KW-1185">Reference proteome</keyword>
<reference evidence="1" key="1">
    <citation type="journal article" date="2020" name="Stud. Mycol.">
        <title>101 Dothideomycetes genomes: a test case for predicting lifestyles and emergence of pathogens.</title>
        <authorList>
            <person name="Haridas S."/>
            <person name="Albert R."/>
            <person name="Binder M."/>
            <person name="Bloem J."/>
            <person name="Labutti K."/>
            <person name="Salamov A."/>
            <person name="Andreopoulos B."/>
            <person name="Baker S."/>
            <person name="Barry K."/>
            <person name="Bills G."/>
            <person name="Bluhm B."/>
            <person name="Cannon C."/>
            <person name="Castanera R."/>
            <person name="Culley D."/>
            <person name="Daum C."/>
            <person name="Ezra D."/>
            <person name="Gonzalez J."/>
            <person name="Henrissat B."/>
            <person name="Kuo A."/>
            <person name="Liang C."/>
            <person name="Lipzen A."/>
            <person name="Lutzoni F."/>
            <person name="Magnuson J."/>
            <person name="Mondo S."/>
            <person name="Nolan M."/>
            <person name="Ohm R."/>
            <person name="Pangilinan J."/>
            <person name="Park H.-J."/>
            <person name="Ramirez L."/>
            <person name="Alfaro M."/>
            <person name="Sun H."/>
            <person name="Tritt A."/>
            <person name="Yoshinaga Y."/>
            <person name="Zwiers L.-H."/>
            <person name="Turgeon B."/>
            <person name="Goodwin S."/>
            <person name="Spatafora J."/>
            <person name="Crous P."/>
            <person name="Grigoriev I."/>
        </authorList>
    </citation>
    <scope>NUCLEOTIDE SEQUENCE</scope>
    <source>
        <strain evidence="1">CBS 122367</strain>
    </source>
</reference>
<evidence type="ECO:0000313" key="2">
    <source>
        <dbReference type="Proteomes" id="UP000799291"/>
    </source>
</evidence>
<sequence length="83" mass="9851">YTMMIQANKRVNSRRISSRELIGTIDTKDINKLKNFTQSILLERRQRWTCNLLNELERKELIPAGTSAYYRARIEPRPHKTCT</sequence>
<feature type="non-terminal residue" evidence="1">
    <location>
        <position position="1"/>
    </location>
</feature>
<protein>
    <submittedName>
        <fullName evidence="1">Uncharacterized protein</fullName>
    </submittedName>
</protein>
<accession>A0A6G1J207</accession>
<gene>
    <name evidence="1" type="ORF">K458DRAFT_303217</name>
</gene>
<proteinExistence type="predicted"/>
<dbReference type="EMBL" id="MU005582">
    <property type="protein sequence ID" value="KAF2684253.1"/>
    <property type="molecule type" value="Genomic_DNA"/>
</dbReference>
<dbReference type="Proteomes" id="UP000799291">
    <property type="component" value="Unassembled WGS sequence"/>
</dbReference>
<evidence type="ECO:0000313" key="1">
    <source>
        <dbReference type="EMBL" id="KAF2684253.1"/>
    </source>
</evidence>
<name>A0A6G1J207_9PLEO</name>
<organism evidence="1 2">
    <name type="scientific">Lentithecium fluviatile CBS 122367</name>
    <dbReference type="NCBI Taxonomy" id="1168545"/>
    <lineage>
        <taxon>Eukaryota</taxon>
        <taxon>Fungi</taxon>
        <taxon>Dikarya</taxon>
        <taxon>Ascomycota</taxon>
        <taxon>Pezizomycotina</taxon>
        <taxon>Dothideomycetes</taxon>
        <taxon>Pleosporomycetidae</taxon>
        <taxon>Pleosporales</taxon>
        <taxon>Massarineae</taxon>
        <taxon>Lentitheciaceae</taxon>
        <taxon>Lentithecium</taxon>
    </lineage>
</organism>